<protein>
    <submittedName>
        <fullName evidence="1">Uncharacterized protein</fullName>
    </submittedName>
</protein>
<sequence length="83" mass="8836">MSQPAWACTSYPLICTRLCPHPQGDDQCPGAGAARVSPGCPVPGRGVFNGNLSSTSLKPVKLKTGTWGIKYLSSLEKIRFKTT</sequence>
<organism evidence="1 2">
    <name type="scientific">Mycteria americana</name>
    <name type="common">Wood stork</name>
    <dbReference type="NCBI Taxonomy" id="33587"/>
    <lineage>
        <taxon>Eukaryota</taxon>
        <taxon>Metazoa</taxon>
        <taxon>Chordata</taxon>
        <taxon>Craniata</taxon>
        <taxon>Vertebrata</taxon>
        <taxon>Euteleostomi</taxon>
        <taxon>Archelosauria</taxon>
        <taxon>Archosauria</taxon>
        <taxon>Dinosauria</taxon>
        <taxon>Saurischia</taxon>
        <taxon>Theropoda</taxon>
        <taxon>Coelurosauria</taxon>
        <taxon>Aves</taxon>
        <taxon>Neognathae</taxon>
        <taxon>Neoaves</taxon>
        <taxon>Aequornithes</taxon>
        <taxon>Ciconiiformes</taxon>
        <taxon>Ciconiidae</taxon>
        <taxon>Mycteria</taxon>
    </lineage>
</organism>
<dbReference type="AlphaFoldDB" id="A0AAN7S3K8"/>
<reference evidence="1 2" key="1">
    <citation type="journal article" date="2023" name="J. Hered.">
        <title>Chromosome-level genome of the wood stork (Mycteria americana) provides insight into avian chromosome evolution.</title>
        <authorList>
            <person name="Flamio R. Jr."/>
            <person name="Ramstad K.M."/>
        </authorList>
    </citation>
    <scope>NUCLEOTIDE SEQUENCE [LARGE SCALE GENOMIC DNA]</scope>
    <source>
        <strain evidence="1">JAX WOST 10</strain>
    </source>
</reference>
<dbReference type="Proteomes" id="UP001333110">
    <property type="component" value="Unassembled WGS sequence"/>
</dbReference>
<keyword evidence="2" id="KW-1185">Reference proteome</keyword>
<accession>A0AAN7S3K8</accession>
<comment type="caution">
    <text evidence="1">The sequence shown here is derived from an EMBL/GenBank/DDBJ whole genome shotgun (WGS) entry which is preliminary data.</text>
</comment>
<name>A0AAN7S3K8_MYCAM</name>
<dbReference type="EMBL" id="JAUNZN010000002">
    <property type="protein sequence ID" value="KAK4827177.1"/>
    <property type="molecule type" value="Genomic_DNA"/>
</dbReference>
<evidence type="ECO:0000313" key="1">
    <source>
        <dbReference type="EMBL" id="KAK4827177.1"/>
    </source>
</evidence>
<evidence type="ECO:0000313" key="2">
    <source>
        <dbReference type="Proteomes" id="UP001333110"/>
    </source>
</evidence>
<proteinExistence type="predicted"/>
<gene>
    <name evidence="1" type="ORF">QYF61_015139</name>
</gene>